<gene>
    <name evidence="1" type="ORF">NM688_g8532</name>
</gene>
<accession>A0ACC1RQD1</accession>
<organism evidence="1 2">
    <name type="scientific">Phlebia brevispora</name>
    <dbReference type="NCBI Taxonomy" id="194682"/>
    <lineage>
        <taxon>Eukaryota</taxon>
        <taxon>Fungi</taxon>
        <taxon>Dikarya</taxon>
        <taxon>Basidiomycota</taxon>
        <taxon>Agaricomycotina</taxon>
        <taxon>Agaricomycetes</taxon>
        <taxon>Polyporales</taxon>
        <taxon>Meruliaceae</taxon>
        <taxon>Phlebia</taxon>
    </lineage>
</organism>
<name>A0ACC1RQD1_9APHY</name>
<comment type="caution">
    <text evidence="1">The sequence shown here is derived from an EMBL/GenBank/DDBJ whole genome shotgun (WGS) entry which is preliminary data.</text>
</comment>
<reference evidence="1" key="1">
    <citation type="submission" date="2022-07" db="EMBL/GenBank/DDBJ databases">
        <title>Genome Sequence of Phlebia brevispora.</title>
        <authorList>
            <person name="Buettner E."/>
        </authorList>
    </citation>
    <scope>NUCLEOTIDE SEQUENCE</scope>
    <source>
        <strain evidence="1">MPL23</strain>
    </source>
</reference>
<proteinExistence type="predicted"/>
<dbReference type="Proteomes" id="UP001148662">
    <property type="component" value="Unassembled WGS sequence"/>
</dbReference>
<evidence type="ECO:0000313" key="1">
    <source>
        <dbReference type="EMBL" id="KAJ3524605.1"/>
    </source>
</evidence>
<dbReference type="EMBL" id="JANHOG010002324">
    <property type="protein sequence ID" value="KAJ3524605.1"/>
    <property type="molecule type" value="Genomic_DNA"/>
</dbReference>
<sequence>MRPYDGRPAFSSSCVEPQLTVRHPPQSSNPIFQYPAASGFIAPSAFSGYEVSICSATTSGSTNTNSISLETQTCDHGDNVLNPNVRQSDIVYLTEGEILKYLGLFSQAYSQGTACSATQSACLDVILRGTVLVEWRCPYCKDWKIANASLQDVKNHLLMTHASHGESKNTQFPPEDRGSQPVQWQNTTQYVRTR</sequence>
<evidence type="ECO:0000313" key="2">
    <source>
        <dbReference type="Proteomes" id="UP001148662"/>
    </source>
</evidence>
<keyword evidence="2" id="KW-1185">Reference proteome</keyword>
<protein>
    <submittedName>
        <fullName evidence="1">Uncharacterized protein</fullName>
    </submittedName>
</protein>